<gene>
    <name evidence="2" type="ORF">MYCIT1_LOCUS26806</name>
    <name evidence="1" type="ORF">MYCIT1_LOCUS4264</name>
</gene>
<reference evidence="1" key="1">
    <citation type="submission" date="2023-11" db="EMBL/GenBank/DDBJ databases">
        <authorList>
            <person name="De Vega J J."/>
            <person name="De Vega J J."/>
        </authorList>
    </citation>
    <scope>NUCLEOTIDE SEQUENCE</scope>
</reference>
<evidence type="ECO:0000313" key="2">
    <source>
        <dbReference type="EMBL" id="CAK5277731.1"/>
    </source>
</evidence>
<organism evidence="1 3">
    <name type="scientific">Mycena citricolor</name>
    <dbReference type="NCBI Taxonomy" id="2018698"/>
    <lineage>
        <taxon>Eukaryota</taxon>
        <taxon>Fungi</taxon>
        <taxon>Dikarya</taxon>
        <taxon>Basidiomycota</taxon>
        <taxon>Agaricomycotina</taxon>
        <taxon>Agaricomycetes</taxon>
        <taxon>Agaricomycetidae</taxon>
        <taxon>Agaricales</taxon>
        <taxon>Marasmiineae</taxon>
        <taxon>Mycenaceae</taxon>
        <taxon>Mycena</taxon>
    </lineage>
</organism>
<proteinExistence type="predicted"/>
<dbReference type="Proteomes" id="UP001295794">
    <property type="component" value="Unassembled WGS sequence"/>
</dbReference>
<dbReference type="EMBL" id="CAVNYO010000049">
    <property type="protein sequence ID" value="CAK5264260.1"/>
    <property type="molecule type" value="Genomic_DNA"/>
</dbReference>
<comment type="caution">
    <text evidence="1">The sequence shown here is derived from an EMBL/GenBank/DDBJ whole genome shotgun (WGS) entry which is preliminary data.</text>
</comment>
<name>A0AAD2GX88_9AGAR</name>
<accession>A0AAD2GX88</accession>
<protein>
    <submittedName>
        <fullName evidence="1">Uncharacterized protein</fullName>
    </submittedName>
</protein>
<dbReference type="EMBL" id="CAVNYO010000419">
    <property type="protein sequence ID" value="CAK5277731.1"/>
    <property type="molecule type" value="Genomic_DNA"/>
</dbReference>
<keyword evidence="3" id="KW-1185">Reference proteome</keyword>
<sequence length="132" mass="14269">MSRAETPEPSRLQGRRNVITEVQLLDGEGAISDQLELCLKYIFGKYCVPPPLVSADLNSSAPLANTGRAAFELRTVLPEGAYLTQEGLDSWAQDTNGAPFPQETKDELVEFLDVTDAGELTCADLTIRVAGV</sequence>
<evidence type="ECO:0000313" key="3">
    <source>
        <dbReference type="Proteomes" id="UP001295794"/>
    </source>
</evidence>
<dbReference type="AlphaFoldDB" id="A0AAD2GX88"/>
<evidence type="ECO:0000313" key="1">
    <source>
        <dbReference type="EMBL" id="CAK5264260.1"/>
    </source>
</evidence>